<dbReference type="PANTHER" id="PTHR12526:SF628">
    <property type="entry name" value="MANNOSYLGLUCOSYLGLYCERATE SYNTHASE"/>
    <property type="match status" value="1"/>
</dbReference>
<dbReference type="Pfam" id="PF00534">
    <property type="entry name" value="Glycos_transf_1"/>
    <property type="match status" value="1"/>
</dbReference>
<feature type="domain" description="Glycosyl transferase family 1" evidence="1">
    <location>
        <begin position="234"/>
        <end position="423"/>
    </location>
</feature>
<dbReference type="AlphaFoldDB" id="E1R532"/>
<reference evidence="2 3" key="1">
    <citation type="journal article" date="2010" name="Stand. Genomic Sci.">
        <title>Complete genome sequence of Spirochaeta smaragdinae type strain (SEBR 4228).</title>
        <authorList>
            <person name="Mavromatis K."/>
            <person name="Yasawong M."/>
            <person name="Chertkov O."/>
            <person name="Lapidus A."/>
            <person name="Lucas S."/>
            <person name="Nolan M."/>
            <person name="Del Rio T.G."/>
            <person name="Tice H."/>
            <person name="Cheng J.F."/>
            <person name="Pitluck S."/>
            <person name="Liolios K."/>
            <person name="Ivanova N."/>
            <person name="Tapia R."/>
            <person name="Han C."/>
            <person name="Bruce D."/>
            <person name="Goodwin L."/>
            <person name="Pati A."/>
            <person name="Chen A."/>
            <person name="Palaniappan K."/>
            <person name="Land M."/>
            <person name="Hauser L."/>
            <person name="Chang Y.J."/>
            <person name="Jeffries C.D."/>
            <person name="Detter J.C."/>
            <person name="Rohde M."/>
            <person name="Brambilla E."/>
            <person name="Spring S."/>
            <person name="Goker M."/>
            <person name="Sikorski J."/>
            <person name="Woyke T."/>
            <person name="Bristow J."/>
            <person name="Eisen J.A."/>
            <person name="Markowitz V."/>
            <person name="Hugenholtz P."/>
            <person name="Klenk H.P."/>
            <person name="Kyrpides N.C."/>
        </authorList>
    </citation>
    <scope>NUCLEOTIDE SEQUENCE [LARGE SCALE GENOMIC DNA]</scope>
    <source>
        <strain evidence="3">DSM 11293 / JCM 15392 / SEBR 4228</strain>
    </source>
</reference>
<dbReference type="KEGG" id="ssm:Spirs_1440"/>
<dbReference type="EMBL" id="CP002116">
    <property type="protein sequence ID" value="ADK80567.1"/>
    <property type="molecule type" value="Genomic_DNA"/>
</dbReference>
<dbReference type="RefSeq" id="WP_013254031.1">
    <property type="nucleotide sequence ID" value="NC_014364.1"/>
</dbReference>
<evidence type="ECO:0000313" key="3">
    <source>
        <dbReference type="Proteomes" id="UP000002318"/>
    </source>
</evidence>
<evidence type="ECO:0000259" key="1">
    <source>
        <dbReference type="Pfam" id="PF00534"/>
    </source>
</evidence>
<keyword evidence="3" id="KW-1185">Reference proteome</keyword>
<name>E1R532_SEDSS</name>
<evidence type="ECO:0000313" key="2">
    <source>
        <dbReference type="EMBL" id="ADK80567.1"/>
    </source>
</evidence>
<accession>E1R532</accession>
<dbReference type="OrthoDB" id="9762705at2"/>
<gene>
    <name evidence="2" type="ordered locus">Spirs_1440</name>
</gene>
<dbReference type="InterPro" id="IPR001296">
    <property type="entry name" value="Glyco_trans_1"/>
</dbReference>
<protein>
    <submittedName>
        <fullName evidence="2">Glycosyl transferase group 1</fullName>
    </submittedName>
</protein>
<dbReference type="STRING" id="573413.Spirs_1440"/>
<dbReference type="eggNOG" id="COG0438">
    <property type="taxonomic scope" value="Bacteria"/>
</dbReference>
<dbReference type="PANTHER" id="PTHR12526">
    <property type="entry name" value="GLYCOSYLTRANSFERASE"/>
    <property type="match status" value="1"/>
</dbReference>
<organism evidence="2 3">
    <name type="scientific">Sediminispirochaeta smaragdinae (strain DSM 11293 / JCM 15392 / SEBR 4228)</name>
    <name type="common">Spirochaeta smaragdinae</name>
    <dbReference type="NCBI Taxonomy" id="573413"/>
    <lineage>
        <taxon>Bacteria</taxon>
        <taxon>Pseudomonadati</taxon>
        <taxon>Spirochaetota</taxon>
        <taxon>Spirochaetia</taxon>
        <taxon>Spirochaetales</taxon>
        <taxon>Spirochaetaceae</taxon>
        <taxon>Sediminispirochaeta</taxon>
    </lineage>
</organism>
<dbReference type="CAZy" id="GT4">
    <property type="family name" value="Glycosyltransferase Family 4"/>
</dbReference>
<dbReference type="SUPFAM" id="SSF53756">
    <property type="entry name" value="UDP-Glycosyltransferase/glycogen phosphorylase"/>
    <property type="match status" value="1"/>
</dbReference>
<dbReference type="GO" id="GO:0016757">
    <property type="term" value="F:glycosyltransferase activity"/>
    <property type="evidence" value="ECO:0007669"/>
    <property type="project" value="InterPro"/>
</dbReference>
<dbReference type="HOGENOM" id="CLU_645170_0_0_12"/>
<keyword evidence="2" id="KW-0808">Transferase</keyword>
<sequence>MAKQVPDTFRVAIICGKLGDVDGVSLEVDKWIDVLLAQGHEIYTFAGFYPKPLSSIPEERQFVVSDLRFGSEDQLEYENWFFPHLRSGPFRLSDDRKERLLEKLEDQGNRLANELFGMIQRYGIDVIIAQNTNAMPMALLAGMAVYKLSTERRVATIFHHHDFWWERSRFSHNHIEELLGMIMPPAEPGLEHVVLSSYAEHILRSFKRVHPRVIPNCEDFEHPPKKDDYNGHFRAELGFSDDDILIIQPTRIVRRKRIEDSVELVGRFLLRYPELASRVRFVISLYQGDEPDQDYIGQIRSMCKDRKIDLRLISDRVAAQRGNDEQGRMMFTNRDVLVNADLVTYLPVWEGFGNALLEAVAAKVPIVTTTYLVYKTDIKIAGFDNIEIRDIYDEENRLIIPDSAVEEMHRLLQDGERRARMVEHNFEVGAREFGLASLRRLLRETFDDYGDEIRASRKRIEKSRREYPV</sequence>
<dbReference type="CDD" id="cd03801">
    <property type="entry name" value="GT4_PimA-like"/>
    <property type="match status" value="1"/>
</dbReference>
<dbReference type="Gene3D" id="3.40.50.2000">
    <property type="entry name" value="Glycogen Phosphorylase B"/>
    <property type="match status" value="2"/>
</dbReference>
<dbReference type="Proteomes" id="UP000002318">
    <property type="component" value="Chromosome"/>
</dbReference>
<proteinExistence type="predicted"/>